<dbReference type="InterPro" id="IPR036390">
    <property type="entry name" value="WH_DNA-bd_sf"/>
</dbReference>
<evidence type="ECO:0000313" key="5">
    <source>
        <dbReference type="EMBL" id="MCW1887846.1"/>
    </source>
</evidence>
<dbReference type="PRINTS" id="PR00039">
    <property type="entry name" value="HTHLYSR"/>
</dbReference>
<proteinExistence type="inferred from homology"/>
<keyword evidence="3" id="KW-0804">Transcription</keyword>
<dbReference type="PANTHER" id="PTHR30126:SF91">
    <property type="entry name" value="LYSR FAMILY TRANSCRIPTIONAL REGULATOR"/>
    <property type="match status" value="1"/>
</dbReference>
<dbReference type="InterPro" id="IPR000847">
    <property type="entry name" value="LysR_HTH_N"/>
</dbReference>
<dbReference type="InterPro" id="IPR036388">
    <property type="entry name" value="WH-like_DNA-bd_sf"/>
</dbReference>
<dbReference type="PROSITE" id="PS50931">
    <property type="entry name" value="HTH_LYSR"/>
    <property type="match status" value="1"/>
</dbReference>
<feature type="domain" description="HTH lysR-type" evidence="4">
    <location>
        <begin position="6"/>
        <end position="63"/>
    </location>
</feature>
<name>A0ABT3FW84_9BACT</name>
<comment type="caution">
    <text evidence="5">The sequence shown here is derived from an EMBL/GenBank/DDBJ whole genome shotgun (WGS) entry which is preliminary data.</text>
</comment>
<organism evidence="5 6">
    <name type="scientific">Luteolibacter flavescens</name>
    <dbReference type="NCBI Taxonomy" id="1859460"/>
    <lineage>
        <taxon>Bacteria</taxon>
        <taxon>Pseudomonadati</taxon>
        <taxon>Verrucomicrobiota</taxon>
        <taxon>Verrucomicrobiia</taxon>
        <taxon>Verrucomicrobiales</taxon>
        <taxon>Verrucomicrobiaceae</taxon>
        <taxon>Luteolibacter</taxon>
    </lineage>
</organism>
<evidence type="ECO:0000256" key="3">
    <source>
        <dbReference type="ARBA" id="ARBA00023163"/>
    </source>
</evidence>
<gene>
    <name evidence="5" type="ORF">OKA04_24115</name>
</gene>
<dbReference type="Proteomes" id="UP001207930">
    <property type="component" value="Unassembled WGS sequence"/>
</dbReference>
<dbReference type="Pfam" id="PF00126">
    <property type="entry name" value="HTH_1"/>
    <property type="match status" value="1"/>
</dbReference>
<comment type="similarity">
    <text evidence="1">Belongs to the LysR transcriptional regulatory family.</text>
</comment>
<keyword evidence="6" id="KW-1185">Reference proteome</keyword>
<dbReference type="SUPFAM" id="SSF46785">
    <property type="entry name" value="Winged helix' DNA-binding domain"/>
    <property type="match status" value="1"/>
</dbReference>
<accession>A0ABT3FW84</accession>
<keyword evidence="2" id="KW-0805">Transcription regulation</keyword>
<evidence type="ECO:0000256" key="2">
    <source>
        <dbReference type="ARBA" id="ARBA00023015"/>
    </source>
</evidence>
<protein>
    <submittedName>
        <fullName evidence="5">LysR family transcriptional regulator</fullName>
    </submittedName>
</protein>
<evidence type="ECO:0000256" key="1">
    <source>
        <dbReference type="ARBA" id="ARBA00009437"/>
    </source>
</evidence>
<reference evidence="5 6" key="1">
    <citation type="submission" date="2022-10" db="EMBL/GenBank/DDBJ databases">
        <title>Luteolibacter flavescens strain MCCC 1K03193, whole genome shotgun sequencing project.</title>
        <authorList>
            <person name="Zhao G."/>
            <person name="Shen L."/>
        </authorList>
    </citation>
    <scope>NUCLEOTIDE SEQUENCE [LARGE SCALE GENOMIC DNA]</scope>
    <source>
        <strain evidence="5 6">MCCC 1K03193</strain>
    </source>
</reference>
<dbReference type="RefSeq" id="WP_264503802.1">
    <property type="nucleotide sequence ID" value="NZ_JAPDDS010000026.1"/>
</dbReference>
<evidence type="ECO:0000259" key="4">
    <source>
        <dbReference type="PROSITE" id="PS50931"/>
    </source>
</evidence>
<evidence type="ECO:0000313" key="6">
    <source>
        <dbReference type="Proteomes" id="UP001207930"/>
    </source>
</evidence>
<dbReference type="EMBL" id="JAPDDS010000026">
    <property type="protein sequence ID" value="MCW1887846.1"/>
    <property type="molecule type" value="Genomic_DNA"/>
</dbReference>
<dbReference type="Gene3D" id="1.10.10.10">
    <property type="entry name" value="Winged helix-like DNA-binding domain superfamily/Winged helix DNA-binding domain"/>
    <property type="match status" value="1"/>
</dbReference>
<dbReference type="PANTHER" id="PTHR30126">
    <property type="entry name" value="HTH-TYPE TRANSCRIPTIONAL REGULATOR"/>
    <property type="match status" value="1"/>
</dbReference>
<sequence>MRAYLPDLRQVRALVAVVDEGSFSMAARRLQVTQSAVSHSLRDLEQSYDCKLLSRGARTSIPTEEGRIMAERGRRAFQELRSRLKIN</sequence>